<dbReference type="InterPro" id="IPR051338">
    <property type="entry name" value="NodU/CmcH_Carbamoyltrnsfr"/>
</dbReference>
<dbReference type="InterPro" id="IPR043129">
    <property type="entry name" value="ATPase_NBD"/>
</dbReference>
<protein>
    <recommendedName>
        <fullName evidence="6">Carbamoyltransferase</fullName>
    </recommendedName>
</protein>
<dbReference type="InterPro" id="IPR038152">
    <property type="entry name" value="Carbam_trans_C_sf"/>
</dbReference>
<evidence type="ECO:0008006" key="6">
    <source>
        <dbReference type="Google" id="ProtNLM"/>
    </source>
</evidence>
<dbReference type="Pfam" id="PF16861">
    <property type="entry name" value="Carbam_trans_C"/>
    <property type="match status" value="1"/>
</dbReference>
<evidence type="ECO:0000259" key="2">
    <source>
        <dbReference type="Pfam" id="PF02543"/>
    </source>
</evidence>
<dbReference type="SUPFAM" id="SSF53067">
    <property type="entry name" value="Actin-like ATPase domain"/>
    <property type="match status" value="1"/>
</dbReference>
<dbReference type="GO" id="GO:0003824">
    <property type="term" value="F:catalytic activity"/>
    <property type="evidence" value="ECO:0007669"/>
    <property type="project" value="InterPro"/>
</dbReference>
<evidence type="ECO:0000256" key="1">
    <source>
        <dbReference type="ARBA" id="ARBA00006129"/>
    </source>
</evidence>
<dbReference type="Gene3D" id="3.90.870.20">
    <property type="entry name" value="Carbamoyltransferase, C-terminal domain"/>
    <property type="match status" value="1"/>
</dbReference>
<feature type="domain" description="Carbamoyltransferase" evidence="2">
    <location>
        <begin position="3"/>
        <end position="336"/>
    </location>
</feature>
<reference evidence="4 5" key="1">
    <citation type="journal article" date="2016" name="Nat. Commun.">
        <title>Thousands of microbial genomes shed light on interconnected biogeochemical processes in an aquifer system.</title>
        <authorList>
            <person name="Anantharaman K."/>
            <person name="Brown C.T."/>
            <person name="Hug L.A."/>
            <person name="Sharon I."/>
            <person name="Castelle C.J."/>
            <person name="Probst A.J."/>
            <person name="Thomas B.C."/>
            <person name="Singh A."/>
            <person name="Wilkins M.J."/>
            <person name="Karaoz U."/>
            <person name="Brodie E.L."/>
            <person name="Williams K.H."/>
            <person name="Hubbard S.S."/>
            <person name="Banfield J.F."/>
        </authorList>
    </citation>
    <scope>NUCLEOTIDE SEQUENCE [LARGE SCALE GENOMIC DNA]</scope>
</reference>
<dbReference type="PANTHER" id="PTHR34847:SF1">
    <property type="entry name" value="NODULATION PROTEIN U"/>
    <property type="match status" value="1"/>
</dbReference>
<evidence type="ECO:0000313" key="5">
    <source>
        <dbReference type="Proteomes" id="UP000177235"/>
    </source>
</evidence>
<dbReference type="EMBL" id="MFFF01000021">
    <property type="protein sequence ID" value="OGE99326.1"/>
    <property type="molecule type" value="Genomic_DNA"/>
</dbReference>
<name>A0A1F5QB09_9BACT</name>
<comment type="caution">
    <text evidence="4">The sequence shown here is derived from an EMBL/GenBank/DDBJ whole genome shotgun (WGS) entry which is preliminary data.</text>
</comment>
<dbReference type="CDD" id="cd24098">
    <property type="entry name" value="ASKHA_NBD_TobZ_N"/>
    <property type="match status" value="1"/>
</dbReference>
<dbReference type="Gene3D" id="3.30.420.40">
    <property type="match status" value="2"/>
</dbReference>
<accession>A0A1F5QB09</accession>
<dbReference type="AlphaFoldDB" id="A0A1F5QB09"/>
<evidence type="ECO:0000259" key="3">
    <source>
        <dbReference type="Pfam" id="PF16861"/>
    </source>
</evidence>
<dbReference type="Proteomes" id="UP000177235">
    <property type="component" value="Unassembled WGS sequence"/>
</dbReference>
<evidence type="ECO:0000313" key="4">
    <source>
        <dbReference type="EMBL" id="OGE99326.1"/>
    </source>
</evidence>
<proteinExistence type="inferred from homology"/>
<gene>
    <name evidence="4" type="ORF">A3J05_00200</name>
</gene>
<dbReference type="Pfam" id="PF02543">
    <property type="entry name" value="Carbam_trans_N"/>
    <property type="match status" value="1"/>
</dbReference>
<dbReference type="InterPro" id="IPR031730">
    <property type="entry name" value="Carbam_trans_C"/>
</dbReference>
<feature type="domain" description="Carbamoyltransferase C-terminal" evidence="3">
    <location>
        <begin position="391"/>
        <end position="563"/>
    </location>
</feature>
<sequence>MYILGISCFYHDSGACLIKDGQLVAAALEERFSRKKHDFSFPHAAIAFCLEEAGIDISAVDHVAFYEKPVLKFDRILSQHLEMFPRSFLPFFLALPSWFNEKLRLRRILRKKIGYRKNVLYIPHHLSHAASAFYVSPFEEAAVLTLDGAGEWQTSTLGIGRGQQLQQLAEINFPHSLGLLYSAVTAYLGFKVNNDEYKVMGLAGYGKPRYLEKLRKVIDVKDDGSFALNLEYFSFHYGMRMFSKKFEEEFGPARKPETEISQDHQDMAASMQVLLEEIIFKICRHLYEITKVDKLCFAGGVALNSLLNGKLFKHTPFKEIYIQPEAGDGGGCLGAAFYAYHAVFDQPRSFVMEHAYWGPQYTRAEMKQFLDDSGIKYKEYADENSLLAGVAKLIKDSFVIGWLQGRMEWGPRALGARSILSNPTNPKMQEILNVKVKHREPFRPFAPAVTAEKANEYFQGDEVVPMPADFMLMVYPVRPDHRDKIPAVTHVDGTGRLQTVRRKQNPRYYDMIKAFGELSGYPILINTSFNIRGEPIVCTPRDAYRCMMGTGIDYLLMDKFLIARADNPNDMWDSEQYAHD</sequence>
<dbReference type="PANTHER" id="PTHR34847">
    <property type="entry name" value="NODULATION PROTEIN U"/>
    <property type="match status" value="1"/>
</dbReference>
<dbReference type="InterPro" id="IPR003696">
    <property type="entry name" value="Carbtransf_dom"/>
</dbReference>
<comment type="similarity">
    <text evidence="1">Belongs to the NodU/CmcH family.</text>
</comment>
<organism evidence="4 5">
    <name type="scientific">Candidatus Doudnabacteria bacterium RIFCSPLOWO2_02_FULL_48_13</name>
    <dbReference type="NCBI Taxonomy" id="1817845"/>
    <lineage>
        <taxon>Bacteria</taxon>
        <taxon>Candidatus Doudnaibacteriota</taxon>
    </lineage>
</organism>